<evidence type="ECO:0000313" key="2">
    <source>
        <dbReference type="EMBL" id="ADH84881.1"/>
    </source>
</evidence>
<dbReference type="PROSITE" id="PS51257">
    <property type="entry name" value="PROKAR_LIPOPROTEIN"/>
    <property type="match status" value="1"/>
</dbReference>
<dbReference type="Pfam" id="PF14321">
    <property type="entry name" value="DUF4382"/>
    <property type="match status" value="1"/>
</dbReference>
<name>D6Z5Z9_DESAT</name>
<gene>
    <name evidence="2" type="ordered locus">DaAHT2_0170</name>
</gene>
<dbReference type="InterPro" id="IPR025491">
    <property type="entry name" value="DUF4382"/>
</dbReference>
<dbReference type="Proteomes" id="UP000001508">
    <property type="component" value="Chromosome"/>
</dbReference>
<dbReference type="KEGG" id="dak:DaAHT2_0170"/>
<dbReference type="EMBL" id="CP001940">
    <property type="protein sequence ID" value="ADH84881.1"/>
    <property type="molecule type" value="Genomic_DNA"/>
</dbReference>
<organism evidence="2 3">
    <name type="scientific">Desulfurivibrio alkaliphilus (strain DSM 19089 / UNIQEM U267 / AHT2)</name>
    <dbReference type="NCBI Taxonomy" id="589865"/>
    <lineage>
        <taxon>Bacteria</taxon>
        <taxon>Pseudomonadati</taxon>
        <taxon>Thermodesulfobacteriota</taxon>
        <taxon>Desulfobulbia</taxon>
        <taxon>Desulfobulbales</taxon>
        <taxon>Desulfobulbaceae</taxon>
        <taxon>Desulfurivibrio</taxon>
    </lineage>
</organism>
<protein>
    <submittedName>
        <fullName evidence="2">Putative lipoprotein</fullName>
    </submittedName>
</protein>
<dbReference type="InParanoid" id="D6Z5Z9"/>
<feature type="domain" description="DUF4382" evidence="1">
    <location>
        <begin position="31"/>
        <end position="176"/>
    </location>
</feature>
<keyword evidence="3" id="KW-1185">Reference proteome</keyword>
<proteinExistence type="predicted"/>
<keyword evidence="2" id="KW-0449">Lipoprotein</keyword>
<dbReference type="HOGENOM" id="CLU_072066_0_0_7"/>
<reference evidence="3" key="1">
    <citation type="submission" date="2010-02" db="EMBL/GenBank/DDBJ databases">
        <title>Complete sequence of Desulfurivibrio alkaliphilus AHT2.</title>
        <authorList>
            <consortium name="US DOE Joint Genome Institute"/>
            <person name="Pitluck S."/>
            <person name="Chertkov O."/>
            <person name="Detter J.C."/>
            <person name="Han C."/>
            <person name="Tapia R."/>
            <person name="Larimer F."/>
            <person name="Land M."/>
            <person name="Hauser L."/>
            <person name="Kyrpides N."/>
            <person name="Mikhailova N."/>
            <person name="Sorokin D.Y."/>
            <person name="Muyzer G."/>
            <person name="Woyke T."/>
        </authorList>
    </citation>
    <scope>NUCLEOTIDE SEQUENCE [LARGE SCALE GENOMIC DNA]</scope>
    <source>
        <strain evidence="3">DSM 19089 / UNIQEM U267 / AHT2</strain>
    </source>
</reference>
<evidence type="ECO:0000259" key="1">
    <source>
        <dbReference type="Pfam" id="PF14321"/>
    </source>
</evidence>
<evidence type="ECO:0000313" key="3">
    <source>
        <dbReference type="Proteomes" id="UP000001508"/>
    </source>
</evidence>
<accession>D6Z5Z9</accession>
<dbReference type="AlphaFoldDB" id="D6Z5Z9"/>
<dbReference type="STRING" id="589865.DaAHT2_0170"/>
<sequence>MKVIRGLMAVGLSAALLVGCSSDGSSGKDKQGMLSLSVTDAPVAEATAVWVQFSGVELQSSSHGRQTFDFSEEPKQIDLLALEGGGSELLLDEVSLPAGNYQWVRLMVDTEPGVLDSYLVSATGEHELTIPSGDQTGLKLIRGFVVPAGGHADFTIDFDLRKSVVGDDEKGYKLRPTLRMVDNSEVGAVIGHVDIANLCGSEEGAAVYVFPGPDTSPVDININEEQGPLVVAPVRFNEEEGQYCYRAAFLTAGEYTLALTCQADQDDPEATDDIAFVEQQNVMVEAGAPPTQAHFPAE</sequence>
<dbReference type="eggNOG" id="ENOG50309D6">
    <property type="taxonomic scope" value="Bacteria"/>
</dbReference>